<dbReference type="AlphaFoldDB" id="A0A9W6DTB8"/>
<dbReference type="InterPro" id="IPR045063">
    <property type="entry name" value="Dynamin_N"/>
</dbReference>
<dbReference type="GO" id="GO:0005739">
    <property type="term" value="C:mitochondrion"/>
    <property type="evidence" value="ECO:0007669"/>
    <property type="project" value="TreeGrafter"/>
</dbReference>
<dbReference type="PANTHER" id="PTHR11566">
    <property type="entry name" value="DYNAMIN"/>
    <property type="match status" value="1"/>
</dbReference>
<dbReference type="InterPro" id="IPR000375">
    <property type="entry name" value="Dynamin_stalk"/>
</dbReference>
<feature type="domain" description="Dynamin N-terminal" evidence="1">
    <location>
        <begin position="4"/>
        <end position="52"/>
    </location>
</feature>
<evidence type="ECO:0008006" key="5">
    <source>
        <dbReference type="Google" id="ProtNLM"/>
    </source>
</evidence>
<dbReference type="Pfam" id="PF00350">
    <property type="entry name" value="Dynamin_N"/>
    <property type="match status" value="1"/>
</dbReference>
<gene>
    <name evidence="3" type="ORF">AbraCBS73388_001111</name>
</gene>
<dbReference type="Gene3D" id="3.40.50.300">
    <property type="entry name" value="P-loop containing nucleotide triphosphate hydrolases"/>
    <property type="match status" value="1"/>
</dbReference>
<dbReference type="GO" id="GO:0008017">
    <property type="term" value="F:microtubule binding"/>
    <property type="evidence" value="ECO:0007669"/>
    <property type="project" value="TreeGrafter"/>
</dbReference>
<organism evidence="3 4">
    <name type="scientific">Aspergillus brasiliensis</name>
    <dbReference type="NCBI Taxonomy" id="319629"/>
    <lineage>
        <taxon>Eukaryota</taxon>
        <taxon>Fungi</taxon>
        <taxon>Dikarya</taxon>
        <taxon>Ascomycota</taxon>
        <taxon>Pezizomycotina</taxon>
        <taxon>Eurotiomycetes</taxon>
        <taxon>Eurotiomycetidae</taxon>
        <taxon>Eurotiales</taxon>
        <taxon>Aspergillaceae</taxon>
        <taxon>Aspergillus</taxon>
        <taxon>Aspergillus subgen. Circumdati</taxon>
    </lineage>
</organism>
<dbReference type="GO" id="GO:0006897">
    <property type="term" value="P:endocytosis"/>
    <property type="evidence" value="ECO:0007669"/>
    <property type="project" value="TreeGrafter"/>
</dbReference>
<dbReference type="EMBL" id="BROQ01001127">
    <property type="protein sequence ID" value="GKZ28188.1"/>
    <property type="molecule type" value="Genomic_DNA"/>
</dbReference>
<comment type="caution">
    <text evidence="3">The sequence shown here is derived from an EMBL/GenBank/DDBJ whole genome shotgun (WGS) entry which is preliminary data.</text>
</comment>
<dbReference type="PRINTS" id="PR00195">
    <property type="entry name" value="DYNAMIN"/>
</dbReference>
<dbReference type="InterPro" id="IPR022812">
    <property type="entry name" value="Dynamin"/>
</dbReference>
<dbReference type="SUPFAM" id="SSF52540">
    <property type="entry name" value="P-loop containing nucleoside triphosphate hydrolases"/>
    <property type="match status" value="1"/>
</dbReference>
<sequence length="147" mass="16697">LVNDLVNSYLENSRTIILAVVPASSDVDTQSIIQRARRFDKDGLRTVGIITKPDLINDGTEGRVAKLANNADKTKLKLGFFLLKNPRPIDLEKGITMVERRKMEADFFANQPWNKLGLDPSRVGIDNLRVFMQDLLDRHIERELPKV</sequence>
<feature type="non-terminal residue" evidence="3">
    <location>
        <position position="1"/>
    </location>
</feature>
<dbReference type="PANTHER" id="PTHR11566:SF21">
    <property type="entry name" value="DYNAMIN RELATED PROTEIN 1, ISOFORM A"/>
    <property type="match status" value="1"/>
</dbReference>
<protein>
    <recommendedName>
        <fullName evidence="5">Dynamin-type G domain-containing protein</fullName>
    </recommendedName>
</protein>
<dbReference type="GO" id="GO:0005874">
    <property type="term" value="C:microtubule"/>
    <property type="evidence" value="ECO:0007669"/>
    <property type="project" value="TreeGrafter"/>
</dbReference>
<evidence type="ECO:0000313" key="4">
    <source>
        <dbReference type="Proteomes" id="UP001143548"/>
    </source>
</evidence>
<dbReference type="GO" id="GO:0016020">
    <property type="term" value="C:membrane"/>
    <property type="evidence" value="ECO:0007669"/>
    <property type="project" value="TreeGrafter"/>
</dbReference>
<dbReference type="GO" id="GO:0016559">
    <property type="term" value="P:peroxisome fission"/>
    <property type="evidence" value="ECO:0007669"/>
    <property type="project" value="TreeGrafter"/>
</dbReference>
<evidence type="ECO:0000259" key="1">
    <source>
        <dbReference type="Pfam" id="PF00350"/>
    </source>
</evidence>
<reference evidence="3" key="1">
    <citation type="submission" date="2022-07" db="EMBL/GenBank/DDBJ databases">
        <title>Taxonomy of Aspergillus series Nigri: significant species reduction supported by multi-species coalescent approaches.</title>
        <authorList>
            <person name="Bian C."/>
            <person name="Kusuya Y."/>
            <person name="Sklenar F."/>
            <person name="D'hooge E."/>
            <person name="Yaguchi T."/>
            <person name="Takahashi H."/>
            <person name="Hubka V."/>
        </authorList>
    </citation>
    <scope>NUCLEOTIDE SEQUENCE</scope>
    <source>
        <strain evidence="3">CBS 733.88</strain>
    </source>
</reference>
<name>A0A9W6DTB8_9EURO</name>
<dbReference type="GO" id="GO:0048312">
    <property type="term" value="P:intracellular distribution of mitochondria"/>
    <property type="evidence" value="ECO:0007669"/>
    <property type="project" value="TreeGrafter"/>
</dbReference>
<dbReference type="GO" id="GO:0003924">
    <property type="term" value="F:GTPase activity"/>
    <property type="evidence" value="ECO:0007669"/>
    <property type="project" value="TreeGrafter"/>
</dbReference>
<dbReference type="Pfam" id="PF01031">
    <property type="entry name" value="Dynamin_M"/>
    <property type="match status" value="1"/>
</dbReference>
<dbReference type="InterPro" id="IPR027417">
    <property type="entry name" value="P-loop_NTPase"/>
</dbReference>
<feature type="domain" description="Dynamin stalk" evidence="2">
    <location>
        <begin position="71"/>
        <end position="146"/>
    </location>
</feature>
<dbReference type="Proteomes" id="UP001143548">
    <property type="component" value="Unassembled WGS sequence"/>
</dbReference>
<dbReference type="GO" id="GO:0000266">
    <property type="term" value="P:mitochondrial fission"/>
    <property type="evidence" value="ECO:0007669"/>
    <property type="project" value="TreeGrafter"/>
</dbReference>
<feature type="non-terminal residue" evidence="3">
    <location>
        <position position="147"/>
    </location>
</feature>
<evidence type="ECO:0000259" key="2">
    <source>
        <dbReference type="Pfam" id="PF01031"/>
    </source>
</evidence>
<accession>A0A9W6DTB8</accession>
<evidence type="ECO:0000313" key="3">
    <source>
        <dbReference type="EMBL" id="GKZ28188.1"/>
    </source>
</evidence>
<proteinExistence type="predicted"/>